<dbReference type="EMBL" id="JBHTJH010000004">
    <property type="protein sequence ID" value="MFD0861808.1"/>
    <property type="molecule type" value="Genomic_DNA"/>
</dbReference>
<accession>A0ABW3CVP0</accession>
<protein>
    <submittedName>
        <fullName evidence="1">Group III truncated hemoglobin</fullName>
    </submittedName>
</protein>
<evidence type="ECO:0000313" key="2">
    <source>
        <dbReference type="Proteomes" id="UP001596978"/>
    </source>
</evidence>
<gene>
    <name evidence="1" type="ORF">ACFQ1M_06285</name>
</gene>
<dbReference type="InterPro" id="IPR012292">
    <property type="entry name" value="Globin/Proto"/>
</dbReference>
<keyword evidence="2" id="KW-1185">Reference proteome</keyword>
<organism evidence="1 2">
    <name type="scientific">Sungkyunkwania multivorans</name>
    <dbReference type="NCBI Taxonomy" id="1173618"/>
    <lineage>
        <taxon>Bacteria</taxon>
        <taxon>Pseudomonadati</taxon>
        <taxon>Bacteroidota</taxon>
        <taxon>Flavobacteriia</taxon>
        <taxon>Flavobacteriales</taxon>
        <taxon>Flavobacteriaceae</taxon>
        <taxon>Sungkyunkwania</taxon>
    </lineage>
</organism>
<dbReference type="CDD" id="cd08916">
    <property type="entry name" value="TrHb3_P"/>
    <property type="match status" value="1"/>
</dbReference>
<proteinExistence type="predicted"/>
<dbReference type="Gene3D" id="1.10.490.10">
    <property type="entry name" value="Globins"/>
    <property type="match status" value="1"/>
</dbReference>
<dbReference type="InterPro" id="IPR009050">
    <property type="entry name" value="Globin-like_sf"/>
</dbReference>
<evidence type="ECO:0000313" key="1">
    <source>
        <dbReference type="EMBL" id="MFD0861808.1"/>
    </source>
</evidence>
<dbReference type="Proteomes" id="UP001596978">
    <property type="component" value="Unassembled WGS sequence"/>
</dbReference>
<comment type="caution">
    <text evidence="1">The sequence shown here is derived from an EMBL/GenBank/DDBJ whole genome shotgun (WGS) entry which is preliminary data.</text>
</comment>
<name>A0ABW3CVP0_9FLAO</name>
<dbReference type="SUPFAM" id="SSF46458">
    <property type="entry name" value="Globin-like"/>
    <property type="match status" value="1"/>
</dbReference>
<sequence>MPKKKIENREDVFLLVSSFYKKVRKDALLGPIFNTHINDWDHHLQHLTDFWEGNLFFIKQFEGNPLKKHIEVDQKEGHTIEAQHFGVWLHLWFQTIDELFEGENAYIAKNRARKMGTFFHLNIFQARQQK</sequence>
<reference evidence="2" key="1">
    <citation type="journal article" date="2019" name="Int. J. Syst. Evol. Microbiol.">
        <title>The Global Catalogue of Microorganisms (GCM) 10K type strain sequencing project: providing services to taxonomists for standard genome sequencing and annotation.</title>
        <authorList>
            <consortium name="The Broad Institute Genomics Platform"/>
            <consortium name="The Broad Institute Genome Sequencing Center for Infectious Disease"/>
            <person name="Wu L."/>
            <person name="Ma J."/>
        </authorList>
    </citation>
    <scope>NUCLEOTIDE SEQUENCE [LARGE SCALE GENOMIC DNA]</scope>
    <source>
        <strain evidence="2">CCUG 62952</strain>
    </source>
</reference>
<dbReference type="RefSeq" id="WP_386405524.1">
    <property type="nucleotide sequence ID" value="NZ_JBHTJH010000004.1"/>
</dbReference>